<keyword evidence="12" id="KW-0969">Cilium</keyword>
<evidence type="ECO:0000256" key="7">
    <source>
        <dbReference type="RuleBase" id="RU362065"/>
    </source>
</evidence>
<dbReference type="InterPro" id="IPR010930">
    <property type="entry name" value="Flg_bb/hook_C_dom"/>
</dbReference>
<comment type="similarity">
    <text evidence="3 7">Belongs to the flagella basal body rod proteins family.</text>
</comment>
<proteinExistence type="inferred from homology"/>
<comment type="caution">
    <text evidence="12">The sequence shown here is derived from an EMBL/GenBank/DDBJ whole genome shotgun (WGS) entry which is preliminary data.</text>
</comment>
<dbReference type="Proteomes" id="UP000783390">
    <property type="component" value="Unassembled WGS sequence"/>
</dbReference>
<name>A0ABS4F1B1_9CLOT</name>
<evidence type="ECO:0000256" key="3">
    <source>
        <dbReference type="ARBA" id="ARBA00009677"/>
    </source>
</evidence>
<protein>
    <recommendedName>
        <fullName evidence="4 7">Flagellar hook-associated protein 1</fullName>
        <shortName evidence="7">HAP1</shortName>
    </recommendedName>
</protein>
<evidence type="ECO:0000313" key="13">
    <source>
        <dbReference type="Proteomes" id="UP000783390"/>
    </source>
</evidence>
<dbReference type="InterPro" id="IPR053927">
    <property type="entry name" value="FlgK_helical"/>
</dbReference>
<dbReference type="PANTHER" id="PTHR30033:SF1">
    <property type="entry name" value="FLAGELLAR HOOK-ASSOCIATED PROTEIN 1"/>
    <property type="match status" value="1"/>
</dbReference>
<keyword evidence="5 7" id="KW-0964">Secreted</keyword>
<keyword evidence="8" id="KW-0175">Coiled coil</keyword>
<reference evidence="12 13" key="1">
    <citation type="submission" date="2021-03" db="EMBL/GenBank/DDBJ databases">
        <title>Genomic Encyclopedia of Type Strains, Phase IV (KMG-IV): sequencing the most valuable type-strain genomes for metagenomic binning, comparative biology and taxonomic classification.</title>
        <authorList>
            <person name="Goeker M."/>
        </authorList>
    </citation>
    <scope>NUCLEOTIDE SEQUENCE [LARGE SCALE GENOMIC DNA]</scope>
    <source>
        <strain evidence="12 13">DSM 3984</strain>
    </source>
</reference>
<keyword evidence="6 7" id="KW-0975">Bacterial flagellum</keyword>
<organism evidence="12 13">
    <name type="scientific">Clostridium moniliforme</name>
    <dbReference type="NCBI Taxonomy" id="39489"/>
    <lineage>
        <taxon>Bacteria</taxon>
        <taxon>Bacillati</taxon>
        <taxon>Bacillota</taxon>
        <taxon>Clostridia</taxon>
        <taxon>Eubacteriales</taxon>
        <taxon>Clostridiaceae</taxon>
        <taxon>Clostridium</taxon>
    </lineage>
</organism>
<evidence type="ECO:0000256" key="5">
    <source>
        <dbReference type="ARBA" id="ARBA00022525"/>
    </source>
</evidence>
<evidence type="ECO:0000313" key="12">
    <source>
        <dbReference type="EMBL" id="MBP1890040.1"/>
    </source>
</evidence>
<keyword evidence="12" id="KW-0282">Flagellum</keyword>
<dbReference type="Pfam" id="PF00460">
    <property type="entry name" value="Flg_bb_rod"/>
    <property type="match status" value="1"/>
</dbReference>
<comment type="subcellular location">
    <subcellularLocation>
        <location evidence="1 7">Bacterial flagellum</location>
    </subcellularLocation>
    <subcellularLocation>
        <location evidence="2 7">Secreted</location>
    </subcellularLocation>
</comment>
<feature type="domain" description="Flagellar basal body rod protein N-terminal" evidence="9">
    <location>
        <begin position="8"/>
        <end position="38"/>
    </location>
</feature>
<dbReference type="InterPro" id="IPR002371">
    <property type="entry name" value="FlgK"/>
</dbReference>
<evidence type="ECO:0000259" key="11">
    <source>
        <dbReference type="Pfam" id="PF22638"/>
    </source>
</evidence>
<evidence type="ECO:0000259" key="9">
    <source>
        <dbReference type="Pfam" id="PF00460"/>
    </source>
</evidence>
<evidence type="ECO:0000256" key="4">
    <source>
        <dbReference type="ARBA" id="ARBA00016244"/>
    </source>
</evidence>
<sequence length="432" mass="47874">MTGLLGTLQTAKSGMIASKTAIQTTSHNISNLNTPGYTRQRVEQTTSRPYTSIGYNSHHGPGQLGTGVTVNDVTRIRNSFYDFQFRSESHKYGEVNIKSDYYRNMENIFDEPSKNSISASINDFFNSLNELSKDPNSVGAKNVAIEKAKFLSNNINSVNSKLETLNEQLNSQTESIVSDINNKILQIKELDKNIKLIQGANKSPNDLLDQRDNLMDELSFKIDVNDDSVKAVFDVEGKDAKVQANDLEVLKSKIKEKSLSGELSGTKAMKAEIEKYQNKLRTLSNAITANINNVYKGKENIFVAGKNGKLIDVNPNIIKDVSKLEMTSSKALELYDIQNKKVNIDGEDITVGNYYNGTIQELGQSSQIAKKQEFNNSKLLHSIDKSRMSISGVSMDEEIVNLVQLQHAYNASAKVISTIDSLLNVVVNGLIK</sequence>
<evidence type="ECO:0000256" key="1">
    <source>
        <dbReference type="ARBA" id="ARBA00004365"/>
    </source>
</evidence>
<dbReference type="NCBIfam" id="TIGR02492">
    <property type="entry name" value="flgK_ends"/>
    <property type="match status" value="1"/>
</dbReference>
<keyword evidence="12" id="KW-0966">Cell projection</keyword>
<evidence type="ECO:0000256" key="2">
    <source>
        <dbReference type="ARBA" id="ARBA00004613"/>
    </source>
</evidence>
<feature type="coiled-coil region" evidence="8">
    <location>
        <begin position="148"/>
        <end position="175"/>
    </location>
</feature>
<gene>
    <name evidence="7" type="primary">flgK</name>
    <name evidence="12" type="ORF">J2Z53_001624</name>
</gene>
<dbReference type="PRINTS" id="PR01005">
    <property type="entry name" value="FLGHOOKAP1"/>
</dbReference>
<feature type="domain" description="Flagellar hook-associated protein FlgK helical" evidence="11">
    <location>
        <begin position="104"/>
        <end position="225"/>
    </location>
</feature>
<dbReference type="RefSeq" id="WP_209796961.1">
    <property type="nucleotide sequence ID" value="NZ_JAGGJZ010000004.1"/>
</dbReference>
<dbReference type="Pfam" id="PF22638">
    <property type="entry name" value="FlgK_D1"/>
    <property type="match status" value="1"/>
</dbReference>
<feature type="coiled-coil region" evidence="8">
    <location>
        <begin position="266"/>
        <end position="293"/>
    </location>
</feature>
<dbReference type="SUPFAM" id="SSF64518">
    <property type="entry name" value="Phase 1 flagellin"/>
    <property type="match status" value="1"/>
</dbReference>
<evidence type="ECO:0000259" key="10">
    <source>
        <dbReference type="Pfam" id="PF06429"/>
    </source>
</evidence>
<evidence type="ECO:0000256" key="6">
    <source>
        <dbReference type="ARBA" id="ARBA00023143"/>
    </source>
</evidence>
<keyword evidence="13" id="KW-1185">Reference proteome</keyword>
<evidence type="ECO:0000256" key="8">
    <source>
        <dbReference type="SAM" id="Coils"/>
    </source>
</evidence>
<dbReference type="Pfam" id="PF06429">
    <property type="entry name" value="Flg_bbr_C"/>
    <property type="match status" value="1"/>
</dbReference>
<feature type="domain" description="Flagellar basal-body/hook protein C-terminal" evidence="10">
    <location>
        <begin position="388"/>
        <end position="425"/>
    </location>
</feature>
<dbReference type="InterPro" id="IPR001444">
    <property type="entry name" value="Flag_bb_rod_N"/>
</dbReference>
<accession>A0ABS4F1B1</accession>
<dbReference type="PANTHER" id="PTHR30033">
    <property type="entry name" value="FLAGELLAR HOOK-ASSOCIATED PROTEIN 1"/>
    <property type="match status" value="1"/>
</dbReference>
<dbReference type="EMBL" id="JAGGJZ010000004">
    <property type="protein sequence ID" value="MBP1890040.1"/>
    <property type="molecule type" value="Genomic_DNA"/>
</dbReference>